<evidence type="ECO:0000313" key="2">
    <source>
        <dbReference type="EMBL" id="QWQ49869.1"/>
    </source>
</evidence>
<feature type="transmembrane region" description="Helical" evidence="1">
    <location>
        <begin position="24"/>
        <end position="48"/>
    </location>
</feature>
<geneLocation type="mitochondrion" evidence="2"/>
<keyword evidence="1" id="KW-1133">Transmembrane helix</keyword>
<protein>
    <submittedName>
        <fullName evidence="2">Uncharacterized protein</fullName>
    </submittedName>
</protein>
<sequence>MLLINRTGGGVSQKERSKMRRRKIMYLLIVFLPLLGSSVAGFFGRFLGSEGTAIITAGRNLVLFAILIFGLIFLFRLYCFRLKKKYGFRLVFMIYISFLFFISFFCFYLRLYLISHLSLYLKDVFSFVLVFSVGTVITAETEYGKMMMASSGGSGSSNSTSWTGKASFEERVLIEPFPETDTDSGSDRKQGLCFPLIK</sequence>
<organism evidence="2">
    <name type="scientific">Zelkova schneideriana</name>
    <dbReference type="NCBI Taxonomy" id="172643"/>
    <lineage>
        <taxon>Eukaryota</taxon>
        <taxon>Viridiplantae</taxon>
        <taxon>Streptophyta</taxon>
        <taxon>Embryophyta</taxon>
        <taxon>Tracheophyta</taxon>
        <taxon>Spermatophyta</taxon>
        <taxon>Magnoliopsida</taxon>
        <taxon>eudicotyledons</taxon>
        <taxon>Gunneridae</taxon>
        <taxon>Pentapetalae</taxon>
        <taxon>rosids</taxon>
        <taxon>fabids</taxon>
        <taxon>Rosales</taxon>
        <taxon>Ulmaceae</taxon>
        <taxon>Zelkova</taxon>
    </lineage>
</organism>
<reference evidence="2" key="1">
    <citation type="submission" date="2021-03" db="EMBL/GenBank/DDBJ databases">
        <authorList>
            <person name="Liu X."/>
        </authorList>
    </citation>
    <scope>NUCLEOTIDE SEQUENCE</scope>
    <source>
        <strain evidence="2">Mt1</strain>
    </source>
</reference>
<proteinExistence type="predicted"/>
<feature type="transmembrane region" description="Helical" evidence="1">
    <location>
        <begin position="60"/>
        <end position="78"/>
    </location>
</feature>
<keyword evidence="1" id="KW-0812">Transmembrane</keyword>
<keyword evidence="1" id="KW-0472">Membrane</keyword>
<keyword evidence="2" id="KW-0496">Mitochondrion</keyword>
<name>A0A8F1SRW3_9ROSA</name>
<dbReference type="AlphaFoldDB" id="A0A8F1SRW3"/>
<feature type="transmembrane region" description="Helical" evidence="1">
    <location>
        <begin position="90"/>
        <end position="113"/>
    </location>
</feature>
<evidence type="ECO:0000256" key="1">
    <source>
        <dbReference type="SAM" id="Phobius"/>
    </source>
</evidence>
<dbReference type="EMBL" id="MW717907">
    <property type="protein sequence ID" value="QWQ49869.1"/>
    <property type="molecule type" value="Genomic_DNA"/>
</dbReference>
<gene>
    <name evidence="2" type="primary">ORF198</name>
</gene>
<feature type="transmembrane region" description="Helical" evidence="1">
    <location>
        <begin position="119"/>
        <end position="139"/>
    </location>
</feature>
<accession>A0A8F1SRW3</accession>